<evidence type="ECO:0000256" key="6">
    <source>
        <dbReference type="SAM" id="MobiDB-lite"/>
    </source>
</evidence>
<keyword evidence="4 5" id="KW-0234">DNA repair</keyword>
<feature type="domain" description="MutL C-terminal dimerisation" evidence="7">
    <location>
        <begin position="448"/>
        <end position="580"/>
    </location>
</feature>
<dbReference type="Pfam" id="PF13589">
    <property type="entry name" value="HATPase_c_3"/>
    <property type="match status" value="1"/>
</dbReference>
<dbReference type="CDD" id="cd16926">
    <property type="entry name" value="HATPase_MutL-MLH-PMS-like"/>
    <property type="match status" value="1"/>
</dbReference>
<dbReference type="Gene3D" id="3.30.1370.100">
    <property type="entry name" value="MutL, C-terminal domain, regulatory subdomain"/>
    <property type="match status" value="1"/>
</dbReference>
<dbReference type="InterPro" id="IPR036890">
    <property type="entry name" value="HATPase_C_sf"/>
</dbReference>
<proteinExistence type="inferred from homology"/>
<dbReference type="InterPro" id="IPR002099">
    <property type="entry name" value="MutL/Mlh/PMS"/>
</dbReference>
<feature type="compositionally biased region" description="Polar residues" evidence="6">
    <location>
        <begin position="407"/>
        <end position="425"/>
    </location>
</feature>
<dbReference type="Gene3D" id="3.30.1540.20">
    <property type="entry name" value="MutL, C-terminal domain, dimerisation subdomain"/>
    <property type="match status" value="1"/>
</dbReference>
<dbReference type="SUPFAM" id="SSF55874">
    <property type="entry name" value="ATPase domain of HSP90 chaperone/DNA topoisomerase II/histidine kinase"/>
    <property type="match status" value="1"/>
</dbReference>
<dbReference type="SMART" id="SM01340">
    <property type="entry name" value="DNA_mis_repair"/>
    <property type="match status" value="1"/>
</dbReference>
<dbReference type="PATRIC" id="fig|1121439.3.peg.1107"/>
<feature type="region of interest" description="Disordered" evidence="6">
    <location>
        <begin position="364"/>
        <end position="389"/>
    </location>
</feature>
<evidence type="ECO:0000259" key="8">
    <source>
        <dbReference type="SMART" id="SM01340"/>
    </source>
</evidence>
<dbReference type="OrthoDB" id="9763467at2"/>
<name>S7TDD3_9BACT</name>
<evidence type="ECO:0000256" key="1">
    <source>
        <dbReference type="ARBA" id="ARBA00006082"/>
    </source>
</evidence>
<dbReference type="PANTHER" id="PTHR10073">
    <property type="entry name" value="DNA MISMATCH REPAIR PROTEIN MLH, PMS, MUTL"/>
    <property type="match status" value="1"/>
</dbReference>
<evidence type="ECO:0000259" key="7">
    <source>
        <dbReference type="SMART" id="SM00853"/>
    </source>
</evidence>
<dbReference type="Gene3D" id="3.30.565.10">
    <property type="entry name" value="Histidine kinase-like ATPase, C-terminal domain"/>
    <property type="match status" value="1"/>
</dbReference>
<dbReference type="AlphaFoldDB" id="S7TDD3"/>
<dbReference type="GO" id="GO:0006298">
    <property type="term" value="P:mismatch repair"/>
    <property type="evidence" value="ECO:0007669"/>
    <property type="project" value="UniProtKB-UniRule"/>
</dbReference>
<dbReference type="InterPro" id="IPR042121">
    <property type="entry name" value="MutL_C_regsub"/>
</dbReference>
<accession>S7TDD3</accession>
<dbReference type="InterPro" id="IPR013507">
    <property type="entry name" value="DNA_mismatch_S5_2-like"/>
</dbReference>
<dbReference type="PANTHER" id="PTHR10073:SF12">
    <property type="entry name" value="DNA MISMATCH REPAIR PROTEIN MLH1"/>
    <property type="match status" value="1"/>
</dbReference>
<dbReference type="InterPro" id="IPR038973">
    <property type="entry name" value="MutL/Mlh/Pms-like"/>
</dbReference>
<dbReference type="InterPro" id="IPR014721">
    <property type="entry name" value="Ribsml_uS5_D2-typ_fold_subgr"/>
</dbReference>
<dbReference type="Pfam" id="PF01119">
    <property type="entry name" value="DNA_mis_repair"/>
    <property type="match status" value="1"/>
</dbReference>
<dbReference type="STRING" id="1121439.dsat_2703"/>
<keyword evidence="10" id="KW-1185">Reference proteome</keyword>
<dbReference type="GO" id="GO:0016887">
    <property type="term" value="F:ATP hydrolysis activity"/>
    <property type="evidence" value="ECO:0007669"/>
    <property type="project" value="InterPro"/>
</dbReference>
<organism evidence="9 10">
    <name type="scientific">Alkalidesulfovibrio alkalitolerans DSM 16529</name>
    <dbReference type="NCBI Taxonomy" id="1121439"/>
    <lineage>
        <taxon>Bacteria</taxon>
        <taxon>Pseudomonadati</taxon>
        <taxon>Thermodesulfobacteriota</taxon>
        <taxon>Desulfovibrionia</taxon>
        <taxon>Desulfovibrionales</taxon>
        <taxon>Desulfovibrionaceae</taxon>
        <taxon>Alkalidesulfovibrio</taxon>
    </lineage>
</organism>
<evidence type="ECO:0000256" key="2">
    <source>
        <dbReference type="ARBA" id="ARBA00021975"/>
    </source>
</evidence>
<feature type="region of interest" description="Disordered" evidence="6">
    <location>
        <begin position="407"/>
        <end position="434"/>
    </location>
</feature>
<dbReference type="GO" id="GO:0140664">
    <property type="term" value="F:ATP-dependent DNA damage sensor activity"/>
    <property type="evidence" value="ECO:0007669"/>
    <property type="project" value="InterPro"/>
</dbReference>
<dbReference type="eggNOG" id="COG0323">
    <property type="taxonomic scope" value="Bacteria"/>
</dbReference>
<dbReference type="NCBIfam" id="TIGR00585">
    <property type="entry name" value="mutl"/>
    <property type="match status" value="1"/>
</dbReference>
<comment type="function">
    <text evidence="5">This protein is involved in the repair of mismatches in DNA. It is required for dam-dependent methyl-directed DNA mismatch repair. May act as a 'molecular matchmaker', a protein that promotes the formation of a stable complex between two or more DNA-binding proteins in an ATP-dependent manner without itself being part of a final effector complex.</text>
</comment>
<dbReference type="InterPro" id="IPR020667">
    <property type="entry name" value="DNA_mismatch_repair_MutL"/>
</dbReference>
<dbReference type="Proteomes" id="UP000014975">
    <property type="component" value="Unassembled WGS sequence"/>
</dbReference>
<dbReference type="HAMAP" id="MF_00149">
    <property type="entry name" value="DNA_mis_repair"/>
    <property type="match status" value="1"/>
</dbReference>
<protein>
    <recommendedName>
        <fullName evidence="2 5">DNA mismatch repair protein MutL</fullName>
    </recommendedName>
</protein>
<dbReference type="InterPro" id="IPR014790">
    <property type="entry name" value="MutL_C"/>
</dbReference>
<dbReference type="PROSITE" id="PS00058">
    <property type="entry name" value="DNA_MISMATCH_REPAIR_1"/>
    <property type="match status" value="1"/>
</dbReference>
<dbReference type="InterPro" id="IPR014762">
    <property type="entry name" value="DNA_mismatch_repair_CS"/>
</dbReference>
<dbReference type="InterPro" id="IPR042120">
    <property type="entry name" value="MutL_C_dimsub"/>
</dbReference>
<evidence type="ECO:0000256" key="3">
    <source>
        <dbReference type="ARBA" id="ARBA00022763"/>
    </source>
</evidence>
<dbReference type="SUPFAM" id="SSF118116">
    <property type="entry name" value="DNA mismatch repair protein MutL"/>
    <property type="match status" value="1"/>
</dbReference>
<dbReference type="SUPFAM" id="SSF54211">
    <property type="entry name" value="Ribosomal protein S5 domain 2-like"/>
    <property type="match status" value="1"/>
</dbReference>
<feature type="domain" description="DNA mismatch repair protein S5" evidence="8">
    <location>
        <begin position="214"/>
        <end position="332"/>
    </location>
</feature>
<dbReference type="CDD" id="cd00782">
    <property type="entry name" value="MutL_Trans"/>
    <property type="match status" value="1"/>
</dbReference>
<dbReference type="GO" id="GO:0030983">
    <property type="term" value="F:mismatched DNA binding"/>
    <property type="evidence" value="ECO:0007669"/>
    <property type="project" value="InterPro"/>
</dbReference>
<sequence>MSRADESAEIRILPSELADQIAAGEVVERPSSVVKELVENALDAGARRITVDIERGGQGLIRISDDGAGIPPDQLPLAVTRHATSKIASFHDLMRVASFGFRGEALASIASVSRLTITSRAGRDEAYALDVEHGRLGEVRPAALAKGTVVEIRDLFANVPARLKFLKTEATEARRCHEVVARMALAHLDTGFVISSGGRSLFRFTAGQTLLARLAVLWPPAICEGLMEIDRARDGMRLSGLAGNPLKAQARPDRMLFFVNGRPVQDRLLASAAREAYKGRLLAREYPQLTLFLELDPLEVDVNVHPAKLEVRFRDEQAVFRLVRQALADALDASAPAGYALAPRGIPEAGRAADKKGLFGYARRGEATQPDRPSEFLRAPADRPSSLDLPAHQPLAQRAKFSPYQDFSTHAQTSPQNDRPPQSASAPRRDPEIFPERTAAPSLHGMRYLGQIEATYLLLALPDGSLGILDQHAAHERVLYAAMRERGTSGQSMPLALPIEMRLHPSQAARLGEAWQELRSLGFGLSADADLLRITSTPPSLTAGAAREYVEAALSGQSGSLEDLWVLLSCKTALKAGTPLARDEALGLIEAWLAAPGRENCPHGRPTLVRLSAADLERLFKRR</sequence>
<dbReference type="Gene3D" id="3.30.230.10">
    <property type="match status" value="1"/>
</dbReference>
<dbReference type="GO" id="GO:0032300">
    <property type="term" value="C:mismatch repair complex"/>
    <property type="evidence" value="ECO:0007669"/>
    <property type="project" value="InterPro"/>
</dbReference>
<dbReference type="RefSeq" id="WP_020886588.1">
    <property type="nucleotide sequence ID" value="NZ_ATHI01000007.1"/>
</dbReference>
<reference evidence="9 10" key="1">
    <citation type="journal article" date="2013" name="Genome Announc.">
        <title>Draft genome sequences for three mercury-methylating, sulfate-reducing bacteria.</title>
        <authorList>
            <person name="Brown S.D."/>
            <person name="Hurt R.A.Jr."/>
            <person name="Gilmour C.C."/>
            <person name="Elias D.A."/>
        </authorList>
    </citation>
    <scope>NUCLEOTIDE SEQUENCE [LARGE SCALE GENOMIC DNA]</scope>
    <source>
        <strain evidence="9 10">DSM 16529</strain>
    </source>
</reference>
<dbReference type="SMART" id="SM00853">
    <property type="entry name" value="MutL_C"/>
    <property type="match status" value="1"/>
</dbReference>
<dbReference type="EMBL" id="ATHI01000007">
    <property type="protein sequence ID" value="EPR34661.1"/>
    <property type="molecule type" value="Genomic_DNA"/>
</dbReference>
<dbReference type="Pfam" id="PF08676">
    <property type="entry name" value="MutL_C"/>
    <property type="match status" value="1"/>
</dbReference>
<dbReference type="InterPro" id="IPR020568">
    <property type="entry name" value="Ribosomal_Su5_D2-typ_SF"/>
</dbReference>
<evidence type="ECO:0000256" key="4">
    <source>
        <dbReference type="ARBA" id="ARBA00023204"/>
    </source>
</evidence>
<keyword evidence="3 5" id="KW-0227">DNA damage</keyword>
<dbReference type="InterPro" id="IPR037198">
    <property type="entry name" value="MutL_C_sf"/>
</dbReference>
<evidence type="ECO:0000256" key="5">
    <source>
        <dbReference type="HAMAP-Rule" id="MF_00149"/>
    </source>
</evidence>
<dbReference type="FunFam" id="3.30.565.10:FF:000003">
    <property type="entry name" value="DNA mismatch repair endonuclease MutL"/>
    <property type="match status" value="1"/>
</dbReference>
<gene>
    <name evidence="5" type="primary">mutL</name>
    <name evidence="9" type="ORF">dsat_2703</name>
</gene>
<evidence type="ECO:0000313" key="10">
    <source>
        <dbReference type="Proteomes" id="UP000014975"/>
    </source>
</evidence>
<comment type="similarity">
    <text evidence="1 5">Belongs to the DNA mismatch repair MutL/HexB family.</text>
</comment>
<comment type="caution">
    <text evidence="9">The sequence shown here is derived from an EMBL/GenBank/DDBJ whole genome shotgun (WGS) entry which is preliminary data.</text>
</comment>
<evidence type="ECO:0000313" key="9">
    <source>
        <dbReference type="EMBL" id="EPR34661.1"/>
    </source>
</evidence>
<dbReference type="GO" id="GO:0005524">
    <property type="term" value="F:ATP binding"/>
    <property type="evidence" value="ECO:0007669"/>
    <property type="project" value="InterPro"/>
</dbReference>